<accession>A0A2S6AXY8</accession>
<organism evidence="2 3">
    <name type="scientific">Nocardia nova</name>
    <dbReference type="NCBI Taxonomy" id="37330"/>
    <lineage>
        <taxon>Bacteria</taxon>
        <taxon>Bacillati</taxon>
        <taxon>Actinomycetota</taxon>
        <taxon>Actinomycetes</taxon>
        <taxon>Mycobacteriales</taxon>
        <taxon>Nocardiaceae</taxon>
        <taxon>Nocardia</taxon>
    </lineage>
</organism>
<evidence type="ECO:0000313" key="3">
    <source>
        <dbReference type="Proteomes" id="UP000239874"/>
    </source>
</evidence>
<dbReference type="Proteomes" id="UP000239874">
    <property type="component" value="Unassembled WGS sequence"/>
</dbReference>
<gene>
    <name evidence="2" type="ORF">C5E45_03310</name>
</gene>
<name>A0A2S6AXY8_9NOCA</name>
<dbReference type="RefSeq" id="WP_104379661.1">
    <property type="nucleotide sequence ID" value="NZ_PSZC01000001.1"/>
</dbReference>
<protein>
    <submittedName>
        <fullName evidence="2">Uncharacterized protein</fullName>
    </submittedName>
</protein>
<reference evidence="2 3" key="1">
    <citation type="submission" date="2018-02" db="EMBL/GenBank/DDBJ databases">
        <title>8 Nocardia nova and 1 Nocardia cyriacigeorgica strain used for evolution to TMP-SMX.</title>
        <authorList>
            <person name="Mehta H."/>
            <person name="Weng J."/>
            <person name="Shamoo Y."/>
        </authorList>
    </citation>
    <scope>NUCLEOTIDE SEQUENCE [LARGE SCALE GENOMIC DNA]</scope>
    <source>
        <strain evidence="2 3">MDA3139</strain>
    </source>
</reference>
<evidence type="ECO:0000313" key="2">
    <source>
        <dbReference type="EMBL" id="PPJ40112.1"/>
    </source>
</evidence>
<dbReference type="AlphaFoldDB" id="A0A2S6AXY8"/>
<dbReference type="EMBL" id="PSZC01000001">
    <property type="protein sequence ID" value="PPJ40112.1"/>
    <property type="molecule type" value="Genomic_DNA"/>
</dbReference>
<feature type="region of interest" description="Disordered" evidence="1">
    <location>
        <begin position="111"/>
        <end position="156"/>
    </location>
</feature>
<feature type="compositionally biased region" description="Pro residues" evidence="1">
    <location>
        <begin position="114"/>
        <end position="127"/>
    </location>
</feature>
<proteinExistence type="predicted"/>
<evidence type="ECO:0000256" key="1">
    <source>
        <dbReference type="SAM" id="MobiDB-lite"/>
    </source>
</evidence>
<comment type="caution">
    <text evidence="2">The sequence shown here is derived from an EMBL/GenBank/DDBJ whole genome shotgun (WGS) entry which is preliminary data.</text>
</comment>
<sequence>MTPRWGSMREPDLDPAVEALVREVMDAVDDVRTARIRLENLDVSEILHEPTVVDEEFMSNLAAADIASPELRSYAERVRNGECHWRDIEFLARPVPPEVLELKTSPHFIWRWNPEPPPPPAPPPTPRPRPEETVVGPSDWPDDFDEYPTDTPWWAR</sequence>